<evidence type="ECO:0000313" key="1">
    <source>
        <dbReference type="EMBL" id="KPH54677.1"/>
    </source>
</evidence>
<gene>
    <name evidence="1" type="ORF">HPU229334_00640</name>
</gene>
<sequence length="519" mass="59981">MDKKAQMELALREKARRDFKTFLYLKWQRYDKKDFLHNWHFEYLTNILIHTIPKYCEENNEPLLRRIMLNMPPSYGKTETLARAFIPYALGLDRSRKFMYVSYSDDLCKRISNEVRDLIKSPFWESVFKKKATFLQDNNQEFILKEGGGCFFTTLKSAITGFHAHCILIDDPIKVSEMNSKSARDMVNNNFTGSVLSRLKDNQSSIIILMQRLGDEDLCGFLLNPRNVPQETINQWKIIKLQALNKEKETYKIGNFCYQREAGEPLFMGRHNLEELENLKNEMGEDDFSTQMQQEPQASETGFFEVDNFTSLPSYEMGECRDYILVDTAESLSAKADDRAITAVGVDMWKNLPRYILKDCYAGVFDEEVLCEKIIEVMLKYPNAPAYIEGTGGGLIVARILAKKILETNLKLKTQGKNIIINEIKTYPTIKNISKMQKISAIKPYLNTGHLRYLSTASGVDKLKKQMGSFNPQKPHRKNDCLDTLATAVYLSEITPAYTTANNSYKENRRLSTKRTWRI</sequence>
<proteinExistence type="predicted"/>
<evidence type="ECO:0000313" key="2">
    <source>
        <dbReference type="Proteomes" id="UP000037997"/>
    </source>
</evidence>
<comment type="caution">
    <text evidence="1">The sequence shown here is derived from an EMBL/GenBank/DDBJ whole genome shotgun (WGS) entry which is preliminary data.</text>
</comment>
<dbReference type="Gene3D" id="3.30.420.240">
    <property type="match status" value="1"/>
</dbReference>
<organism evidence="1 2">
    <name type="scientific">Helicobacter pullorum</name>
    <dbReference type="NCBI Taxonomy" id="35818"/>
    <lineage>
        <taxon>Bacteria</taxon>
        <taxon>Pseudomonadati</taxon>
        <taxon>Campylobacterota</taxon>
        <taxon>Epsilonproteobacteria</taxon>
        <taxon>Campylobacterales</taxon>
        <taxon>Helicobacteraceae</taxon>
        <taxon>Helicobacter</taxon>
    </lineage>
</organism>
<dbReference type="InterPro" id="IPR027417">
    <property type="entry name" value="P-loop_NTPase"/>
</dbReference>
<dbReference type="Proteomes" id="UP000037997">
    <property type="component" value="Unassembled WGS sequence"/>
</dbReference>
<dbReference type="Gene3D" id="3.40.50.300">
    <property type="entry name" value="P-loop containing nucleotide triphosphate hydrolases"/>
    <property type="match status" value="1"/>
</dbReference>
<name>A0A0N1MP34_9HELI</name>
<dbReference type="GeneID" id="93196581"/>
<dbReference type="EMBL" id="JNOC01000111">
    <property type="protein sequence ID" value="KPH54677.1"/>
    <property type="molecule type" value="Genomic_DNA"/>
</dbReference>
<reference evidence="1 2" key="1">
    <citation type="submission" date="2014-06" db="EMBL/GenBank/DDBJ databases">
        <title>Helicobacter pullorum isolates in fresh chicken meat - phenotypic and genotypic features.</title>
        <authorList>
            <person name="Borges V."/>
            <person name="Santos A."/>
            <person name="Correia C.B."/>
            <person name="Saraiva M."/>
            <person name="Menard A."/>
            <person name="Vieira L."/>
            <person name="Sampaio D.A."/>
            <person name="Gomes J.P."/>
            <person name="Oleastro M."/>
        </authorList>
    </citation>
    <scope>NUCLEOTIDE SEQUENCE [LARGE SCALE GENOMIC DNA]</scope>
    <source>
        <strain evidence="1 2">229334/12</strain>
    </source>
</reference>
<accession>A0A0N1MP34</accession>
<dbReference type="AlphaFoldDB" id="A0A0N1MP34"/>
<dbReference type="PATRIC" id="fig|35818.11.peg.126"/>
<protein>
    <submittedName>
        <fullName evidence="1">Uncharacterized protein</fullName>
    </submittedName>
</protein>
<dbReference type="RefSeq" id="WP_054198748.1">
    <property type="nucleotide sequence ID" value="NZ_CAWUYM010000020.1"/>
</dbReference>